<reference evidence="1 8" key="1">
    <citation type="journal article" date="2014" name="BMC Genomics">
        <title>Genome sequence of Erinnyis ello granulovirus (ErelGV), a natural cassava hornworm pesticide and the first sequenced sphingid-infecting betabaculovirus.</title>
        <authorList>
            <person name="Ardisson-Araujo D.M."/>
            <person name="de Melo F.L."/>
            <person name="Andrade M.D."/>
            <person name="Sihler W."/>
            <person name="Bao S.N."/>
            <person name="Ribeiro B.M."/>
            <person name="de Souza M.L."/>
        </authorList>
    </citation>
    <scope>NUCLEOTIDE SEQUENCE [LARGE SCALE GENOMIC DNA]</scope>
    <source>
        <strain evidence="1">S86</strain>
    </source>
</reference>
<dbReference type="EMBL" id="KX859083">
    <property type="protein sequence ID" value="ARX71955.1"/>
    <property type="molecule type" value="Genomic_DNA"/>
</dbReference>
<protein>
    <submittedName>
        <fullName evidence="1 2">gp41</fullName>
    </submittedName>
</protein>
<name>A0A097DAR6_9BBAC</name>
<dbReference type="KEGG" id="vg:20712824"/>
<dbReference type="Proteomes" id="UP000201628">
    <property type="component" value="Segment"/>
</dbReference>
<dbReference type="EMBL" id="KX859084">
    <property type="protein sequence ID" value="ARX72085.1"/>
    <property type="molecule type" value="Genomic_DNA"/>
</dbReference>
<dbReference type="EMBL" id="KX859080">
    <property type="protein sequence ID" value="ARX71565.1"/>
    <property type="molecule type" value="Genomic_DNA"/>
</dbReference>
<dbReference type="EMBL" id="KX859079">
    <property type="protein sequence ID" value="ARX71435.1"/>
    <property type="molecule type" value="Genomic_DNA"/>
</dbReference>
<dbReference type="InterPro" id="IPR006790">
    <property type="entry name" value="Baculovirus_Gp41"/>
</dbReference>
<reference evidence="1" key="2">
    <citation type="submission" date="2014-02" db="EMBL/GenBank/DDBJ databases">
        <authorList>
            <person name="Ardisson-Araujo D.M.P."/>
            <person name="Melo F.L."/>
            <person name="Andrade M.S."/>
            <person name="Sihler W."/>
            <person name="Bao S.N."/>
            <person name="Ribeiro B.M."/>
            <person name="Souza M.L."/>
        </authorList>
    </citation>
    <scope>NUCLEOTIDE SEQUENCE</scope>
    <source>
        <strain evidence="1">S86</strain>
    </source>
</reference>
<dbReference type="GO" id="GO:0044423">
    <property type="term" value="C:virion component"/>
    <property type="evidence" value="ECO:0007669"/>
    <property type="project" value="InterPro"/>
</dbReference>
<dbReference type="EMBL" id="KX859082">
    <property type="protein sequence ID" value="ARX71825.1"/>
    <property type="molecule type" value="Genomic_DNA"/>
</dbReference>
<dbReference type="GeneID" id="20712824"/>
<dbReference type="EMBL" id="KX859081">
    <property type="protein sequence ID" value="ARX71695.1"/>
    <property type="molecule type" value="Genomic_DNA"/>
</dbReference>
<dbReference type="EMBL" id="KJ406702">
    <property type="protein sequence ID" value="AIS92095.1"/>
    <property type="molecule type" value="Genomic_DNA"/>
</dbReference>
<organism evidence="1 8">
    <name type="scientific">Erinnyis ello granulovirus</name>
    <dbReference type="NCBI Taxonomy" id="307444"/>
    <lineage>
        <taxon>Viruses</taxon>
        <taxon>Viruses incertae sedis</taxon>
        <taxon>Naldaviricetes</taxon>
        <taxon>Lefavirales</taxon>
        <taxon>Baculoviridae</taxon>
        <taxon>Betabaculovirus</taxon>
        <taxon>Betabaculovirus erellonis</taxon>
    </lineage>
</organism>
<keyword evidence="8" id="KW-1185">Reference proteome</keyword>
<proteinExistence type="predicted"/>
<evidence type="ECO:0000313" key="7">
    <source>
        <dbReference type="EMBL" id="ARX72085.1"/>
    </source>
</evidence>
<dbReference type="GO" id="GO:0005198">
    <property type="term" value="F:structural molecule activity"/>
    <property type="evidence" value="ECO:0007669"/>
    <property type="project" value="InterPro"/>
</dbReference>
<evidence type="ECO:0000313" key="4">
    <source>
        <dbReference type="EMBL" id="ARX71695.1"/>
    </source>
</evidence>
<dbReference type="OrthoDB" id="3665at10239"/>
<evidence type="ECO:0000313" key="1">
    <source>
        <dbReference type="EMBL" id="AIS92095.1"/>
    </source>
</evidence>
<evidence type="ECO:0000313" key="2">
    <source>
        <dbReference type="EMBL" id="ARX71435.1"/>
    </source>
</evidence>
<accession>A0A097DAR6</accession>
<dbReference type="Pfam" id="PF04700">
    <property type="entry name" value="Baculo_gp41"/>
    <property type="match status" value="1"/>
</dbReference>
<evidence type="ECO:0000313" key="6">
    <source>
        <dbReference type="EMBL" id="ARX71955.1"/>
    </source>
</evidence>
<evidence type="ECO:0000313" key="5">
    <source>
        <dbReference type="EMBL" id="ARX71825.1"/>
    </source>
</evidence>
<dbReference type="RefSeq" id="YP_009091935.1">
    <property type="nucleotide sequence ID" value="NC_025257.1"/>
</dbReference>
<evidence type="ECO:0000313" key="3">
    <source>
        <dbReference type="EMBL" id="ARX71565.1"/>
    </source>
</evidence>
<gene>
    <name evidence="1" type="primary">gp41</name>
    <name evidence="2" type="ORF">EREL_096</name>
</gene>
<sequence length="278" mass="31617">METLNWSSVVNAINLYRSNNIAKLSAQQIECINLVRDLFVKADPVPVNVTKRFENDEDLIGYYANLEKKYGTIKPNGSHGIFDKSFTISPIMKAYADKFYKRRLSLAACHLSEIFKYQMATAITQNKSLPLLYTDTTHEYLQLLYQKGDVGGVYSQQPSVCADVMNRLVEDVLFGKHNGYYINNCLSANNKNSVYRFRDNITFLLNSPLTLSTNIFDLIETRAVANGQSSLVDYSSLQVTTPLTIPLQQHLSELAFENEALRRSKIQEMNIKYAHLNT</sequence>
<evidence type="ECO:0000313" key="8">
    <source>
        <dbReference type="Proteomes" id="UP000201628"/>
    </source>
</evidence>
<reference evidence="2" key="3">
    <citation type="submission" date="2016-09" db="EMBL/GenBank/DDBJ databases">
        <title>Genome-wide Diversity of Wild Populations of Erinnyis ello granulovirus (ErelGV).</title>
        <authorList>
            <person name="Brito A.F."/>
            <person name="Melo F.L."/>
            <person name="Ardisson-Araujo D.M.P."/>
            <person name="Sihler W."/>
            <person name="Souza M.L."/>
            <person name="Ribeiro B.M."/>
        </authorList>
    </citation>
    <scope>NUCLEOTIDE SEQUENCE</scope>
    <source>
        <strain evidence="5">ErelGV-00</strain>
        <strain evidence="2">ErelGV-94</strain>
        <strain evidence="3">ErelGV-98</strain>
        <strain evidence="4">ErelGV-99</strain>
        <strain evidence="6">ErelGV-AC</strain>
        <strain evidence="7">ErelGV-PA</strain>
    </source>
</reference>